<dbReference type="EMBL" id="JAPFAR010000080">
    <property type="protein sequence ID" value="MDI3349640.1"/>
    <property type="molecule type" value="Genomic_DNA"/>
</dbReference>
<protein>
    <submittedName>
        <fullName evidence="1">Uncharacterized protein</fullName>
    </submittedName>
</protein>
<sequence>MYILTNGDLTNDLDKIKWNQESIETDLTKMAVVKAEDFNLDQPYAIDVEDTSYFYSNESDRDFDFDVLNKILTNNSNKYFY</sequence>
<gene>
    <name evidence="1" type="ORF">DCBHLPFO_00628</name>
</gene>
<accession>A0AA43QWU0</accession>
<evidence type="ECO:0000313" key="2">
    <source>
        <dbReference type="Proteomes" id="UP001162175"/>
    </source>
</evidence>
<dbReference type="Proteomes" id="UP001162175">
    <property type="component" value="Unassembled WGS sequence"/>
</dbReference>
<proteinExistence type="predicted"/>
<organism evidence="1 2">
    <name type="scientific">Mycoplasmopsis arginini</name>
    <name type="common">Mycoplasma arginini</name>
    <dbReference type="NCBI Taxonomy" id="2094"/>
    <lineage>
        <taxon>Bacteria</taxon>
        <taxon>Bacillati</taxon>
        <taxon>Mycoplasmatota</taxon>
        <taxon>Mycoplasmoidales</taxon>
        <taxon>Metamycoplasmataceae</taxon>
        <taxon>Mycoplasmopsis</taxon>
    </lineage>
</organism>
<comment type="caution">
    <text evidence="1">The sequence shown here is derived from an EMBL/GenBank/DDBJ whole genome shotgun (WGS) entry which is preliminary data.</text>
</comment>
<dbReference type="AlphaFoldDB" id="A0AA43QWU0"/>
<name>A0AA43QWU0_MYCAR</name>
<evidence type="ECO:0000313" key="1">
    <source>
        <dbReference type="EMBL" id="MDI3349640.1"/>
    </source>
</evidence>
<reference evidence="1" key="1">
    <citation type="submission" date="2022-11" db="EMBL/GenBank/DDBJ databases">
        <title>Draft genome of Mycoplasma arginini isolated from fly.</title>
        <authorList>
            <person name="Severgnini M."/>
            <person name="Gioia G."/>
            <person name="Cremonesi P."/>
            <person name="Moroni P."/>
            <person name="Addis M.F."/>
            <person name="Castiglioni B."/>
        </authorList>
    </citation>
    <scope>NUCLEOTIDE SEQUENCE</scope>
    <source>
        <strain evidence="1">QMP CG1-1632</strain>
    </source>
</reference>